<dbReference type="EMBL" id="BJON01000014">
    <property type="protein sequence ID" value="GED70062.1"/>
    <property type="molecule type" value="Genomic_DNA"/>
</dbReference>
<dbReference type="EMBL" id="LGIQ01000009">
    <property type="protein sequence ID" value="KNB70522.1"/>
    <property type="molecule type" value="Genomic_DNA"/>
</dbReference>
<dbReference type="AlphaFoldDB" id="A0A0K9YPE6"/>
<gene>
    <name evidence="2" type="ORF">ADS79_16520</name>
    <name evidence="1" type="ORF">BRE01_37640</name>
</gene>
<dbReference type="Proteomes" id="UP000319578">
    <property type="component" value="Unassembled WGS sequence"/>
</dbReference>
<dbReference type="OrthoDB" id="1707920at2"/>
<name>A0A0K9YPE6_9BACL</name>
<evidence type="ECO:0000313" key="2">
    <source>
        <dbReference type="EMBL" id="KNB70522.1"/>
    </source>
</evidence>
<keyword evidence="4" id="KW-1185">Reference proteome</keyword>
<dbReference type="Proteomes" id="UP000036834">
    <property type="component" value="Unassembled WGS sequence"/>
</dbReference>
<reference evidence="2" key="2">
    <citation type="submission" date="2015-07" db="EMBL/GenBank/DDBJ databases">
        <title>MeaNS - Measles Nucleotide Surveillance Program.</title>
        <authorList>
            <person name="Tran T."/>
            <person name="Druce J."/>
        </authorList>
    </citation>
    <scope>NUCLEOTIDE SEQUENCE</scope>
    <source>
        <strain evidence="2">DSM 9887</strain>
    </source>
</reference>
<dbReference type="PATRIC" id="fig|54915.3.peg.2353"/>
<accession>A0A0K9YPE6</accession>
<organism evidence="2 3">
    <name type="scientific">Brevibacillus reuszeri</name>
    <dbReference type="NCBI Taxonomy" id="54915"/>
    <lineage>
        <taxon>Bacteria</taxon>
        <taxon>Bacillati</taxon>
        <taxon>Bacillota</taxon>
        <taxon>Bacilli</taxon>
        <taxon>Bacillales</taxon>
        <taxon>Paenibacillaceae</taxon>
        <taxon>Brevibacillus</taxon>
    </lineage>
</organism>
<reference evidence="1 4" key="3">
    <citation type="submission" date="2019-06" db="EMBL/GenBank/DDBJ databases">
        <title>Whole genome shotgun sequence of Brevibacillus reuszeri NBRC 15719.</title>
        <authorList>
            <person name="Hosoyama A."/>
            <person name="Uohara A."/>
            <person name="Ohji S."/>
            <person name="Ichikawa N."/>
        </authorList>
    </citation>
    <scope>NUCLEOTIDE SEQUENCE [LARGE SCALE GENOMIC DNA]</scope>
    <source>
        <strain evidence="1 4">NBRC 15719</strain>
    </source>
</reference>
<comment type="caution">
    <text evidence="2">The sequence shown here is derived from an EMBL/GenBank/DDBJ whole genome shotgun (WGS) entry which is preliminary data.</text>
</comment>
<dbReference type="STRING" id="54915.ADS79_16520"/>
<evidence type="ECO:0000313" key="1">
    <source>
        <dbReference type="EMBL" id="GED70062.1"/>
    </source>
</evidence>
<protein>
    <submittedName>
        <fullName evidence="2">Uncharacterized protein</fullName>
    </submittedName>
</protein>
<evidence type="ECO:0000313" key="3">
    <source>
        <dbReference type="Proteomes" id="UP000036834"/>
    </source>
</evidence>
<proteinExistence type="predicted"/>
<evidence type="ECO:0000313" key="4">
    <source>
        <dbReference type="Proteomes" id="UP000319578"/>
    </source>
</evidence>
<dbReference type="RefSeq" id="WP_049739513.1">
    <property type="nucleotide sequence ID" value="NZ_BJON01000014.1"/>
</dbReference>
<reference evidence="3" key="1">
    <citation type="submission" date="2015-07" db="EMBL/GenBank/DDBJ databases">
        <title>Genome sequencing project for genomic taxonomy and phylogenomics of Bacillus-like bacteria.</title>
        <authorList>
            <person name="Liu B."/>
            <person name="Wang J."/>
            <person name="Zhu Y."/>
            <person name="Liu G."/>
            <person name="Chen Q."/>
            <person name="Chen Z."/>
            <person name="Lan J."/>
            <person name="Che J."/>
            <person name="Ge C."/>
            <person name="Shi H."/>
            <person name="Pan Z."/>
            <person name="Liu X."/>
        </authorList>
    </citation>
    <scope>NUCLEOTIDE SEQUENCE [LARGE SCALE GENOMIC DNA]</scope>
    <source>
        <strain evidence="3">DSM 9887</strain>
    </source>
</reference>
<sequence>MENIDKKSRLDEEVFSYRVSKNNTIFIDWYGKQVTILKEKEAQKFLVKMEQARNHKEKQLVMAKVTGNFKRGNEKGASH</sequence>